<dbReference type="InterPro" id="IPR001647">
    <property type="entry name" value="HTH_TetR"/>
</dbReference>
<protein>
    <submittedName>
        <fullName evidence="6">TetR/AcrR family transcriptional regulator</fullName>
    </submittedName>
</protein>
<organism evidence="6 7">
    <name type="scientific">Amycolatopsis acididurans</name>
    <dbReference type="NCBI Taxonomy" id="2724524"/>
    <lineage>
        <taxon>Bacteria</taxon>
        <taxon>Bacillati</taxon>
        <taxon>Actinomycetota</taxon>
        <taxon>Actinomycetes</taxon>
        <taxon>Pseudonocardiales</taxon>
        <taxon>Pseudonocardiaceae</taxon>
        <taxon>Amycolatopsis</taxon>
    </lineage>
</organism>
<reference evidence="6 7" key="1">
    <citation type="submission" date="2020-04" db="EMBL/GenBank/DDBJ databases">
        <title>Novel species.</title>
        <authorList>
            <person name="Teo W.F.A."/>
            <person name="Lipun K."/>
            <person name="Srisuk N."/>
            <person name="Duangmal K."/>
        </authorList>
    </citation>
    <scope>NUCLEOTIDE SEQUENCE [LARGE SCALE GENOMIC DNA]</scope>
    <source>
        <strain evidence="6 7">K13G38</strain>
    </source>
</reference>
<proteinExistence type="predicted"/>
<evidence type="ECO:0000256" key="2">
    <source>
        <dbReference type="ARBA" id="ARBA00023125"/>
    </source>
</evidence>
<dbReference type="InterPro" id="IPR009057">
    <property type="entry name" value="Homeodomain-like_sf"/>
</dbReference>
<dbReference type="Pfam" id="PF00440">
    <property type="entry name" value="TetR_N"/>
    <property type="match status" value="1"/>
</dbReference>
<feature type="domain" description="HTH tetR-type" evidence="5">
    <location>
        <begin position="16"/>
        <end position="74"/>
    </location>
</feature>
<keyword evidence="7" id="KW-1185">Reference proteome</keyword>
<dbReference type="PANTHER" id="PTHR30055:SF234">
    <property type="entry name" value="HTH-TYPE TRANSCRIPTIONAL REGULATOR BETI"/>
    <property type="match status" value="1"/>
</dbReference>
<feature type="DNA-binding region" description="H-T-H motif" evidence="4">
    <location>
        <begin position="37"/>
        <end position="56"/>
    </location>
</feature>
<keyword evidence="1" id="KW-0805">Transcription regulation</keyword>
<keyword evidence="3" id="KW-0804">Transcription</keyword>
<dbReference type="InterPro" id="IPR050109">
    <property type="entry name" value="HTH-type_TetR-like_transc_reg"/>
</dbReference>
<dbReference type="SUPFAM" id="SSF48498">
    <property type="entry name" value="Tetracyclin repressor-like, C-terminal domain"/>
    <property type="match status" value="1"/>
</dbReference>
<accession>A0ABX1J8T6</accession>
<gene>
    <name evidence="6" type="ORF">HFP15_22780</name>
</gene>
<evidence type="ECO:0000256" key="4">
    <source>
        <dbReference type="PROSITE-ProRule" id="PRU00335"/>
    </source>
</evidence>
<dbReference type="InterPro" id="IPR036271">
    <property type="entry name" value="Tet_transcr_reg_TetR-rel_C_sf"/>
</dbReference>
<dbReference type="RefSeq" id="WP_168518727.1">
    <property type="nucleotide sequence ID" value="NZ_JAAXLS010000016.1"/>
</dbReference>
<evidence type="ECO:0000256" key="3">
    <source>
        <dbReference type="ARBA" id="ARBA00023163"/>
    </source>
</evidence>
<dbReference type="Gene3D" id="1.10.357.10">
    <property type="entry name" value="Tetracycline Repressor, domain 2"/>
    <property type="match status" value="1"/>
</dbReference>
<dbReference type="SUPFAM" id="SSF46689">
    <property type="entry name" value="Homeodomain-like"/>
    <property type="match status" value="1"/>
</dbReference>
<keyword evidence="2 4" id="KW-0238">DNA-binding</keyword>
<dbReference type="EMBL" id="JAAXLS010000016">
    <property type="protein sequence ID" value="NKQ55706.1"/>
    <property type="molecule type" value="Genomic_DNA"/>
</dbReference>
<name>A0ABX1J8T6_9PSEU</name>
<dbReference type="PROSITE" id="PS50977">
    <property type="entry name" value="HTH_TETR_2"/>
    <property type="match status" value="1"/>
</dbReference>
<dbReference type="PANTHER" id="PTHR30055">
    <property type="entry name" value="HTH-TYPE TRANSCRIPTIONAL REGULATOR RUTR"/>
    <property type="match status" value="1"/>
</dbReference>
<evidence type="ECO:0000313" key="7">
    <source>
        <dbReference type="Proteomes" id="UP000715441"/>
    </source>
</evidence>
<sequence>MPEQEQGRTRLRADAERNLRNILEAAERLLSEDPGATMEQIAEAAGVARTTIHRRFASREALIASLVEAAWRQVADAVRDARPATAPPLVALHEATANILRIKSKWPFAFGQPAPDAAAARVQEEVFAACDLGLQRAQQAGIIRPGLDITWTRRVYVALLDETVHGNEEGDPDQLADRVVETLLNGVGAKP</sequence>
<comment type="caution">
    <text evidence="6">The sequence shown here is derived from an EMBL/GenBank/DDBJ whole genome shotgun (WGS) entry which is preliminary data.</text>
</comment>
<dbReference type="Proteomes" id="UP000715441">
    <property type="component" value="Unassembled WGS sequence"/>
</dbReference>
<evidence type="ECO:0000256" key="1">
    <source>
        <dbReference type="ARBA" id="ARBA00023015"/>
    </source>
</evidence>
<evidence type="ECO:0000313" key="6">
    <source>
        <dbReference type="EMBL" id="NKQ55706.1"/>
    </source>
</evidence>
<evidence type="ECO:0000259" key="5">
    <source>
        <dbReference type="PROSITE" id="PS50977"/>
    </source>
</evidence>